<dbReference type="Gene3D" id="3.80.30.20">
    <property type="entry name" value="tm_1862 like domain"/>
    <property type="match status" value="1"/>
</dbReference>
<dbReference type="SMART" id="SM00729">
    <property type="entry name" value="Elp3"/>
    <property type="match status" value="1"/>
</dbReference>
<proteinExistence type="predicted"/>
<dbReference type="PANTHER" id="PTHR13932">
    <property type="entry name" value="COPROPORPHYRINIGEN III OXIDASE"/>
    <property type="match status" value="1"/>
</dbReference>
<dbReference type="GO" id="GO:0051539">
    <property type="term" value="F:4 iron, 4 sulfur cluster binding"/>
    <property type="evidence" value="ECO:0007669"/>
    <property type="project" value="TreeGrafter"/>
</dbReference>
<organism evidence="3 4">
    <name type="scientific">Streptomyces spectabilis</name>
    <dbReference type="NCBI Taxonomy" id="68270"/>
    <lineage>
        <taxon>Bacteria</taxon>
        <taxon>Bacillati</taxon>
        <taxon>Actinomycetota</taxon>
        <taxon>Actinomycetes</taxon>
        <taxon>Kitasatosporales</taxon>
        <taxon>Streptomycetaceae</taxon>
        <taxon>Streptomyces</taxon>
    </lineage>
</organism>
<reference evidence="3 4" key="1">
    <citation type="journal article" date="2019" name="J. Ind. Microbiol. Biotechnol.">
        <title>The complete genomic sequence of Streptomyces spectabilis NRRL-2792 and identification of secondary metabolite biosynthetic gene clusters.</title>
        <authorList>
            <person name="Sinha A."/>
            <person name="Phillips-Salemka S."/>
            <person name="Niraula T.A."/>
            <person name="Short K.A."/>
            <person name="Niraula N.P."/>
        </authorList>
    </citation>
    <scope>NUCLEOTIDE SEQUENCE [LARGE SCALE GENOMIC DNA]</scope>
    <source>
        <strain evidence="3 4">NRRL 2792</strain>
    </source>
</reference>
<dbReference type="GO" id="GO:0005737">
    <property type="term" value="C:cytoplasm"/>
    <property type="evidence" value="ECO:0007669"/>
    <property type="project" value="TreeGrafter"/>
</dbReference>
<dbReference type="InterPro" id="IPR010723">
    <property type="entry name" value="HemN_C"/>
</dbReference>
<accession>A0A516RAY1</accession>
<dbReference type="PANTHER" id="PTHR13932:SF5">
    <property type="entry name" value="RADICAL S-ADENOSYL METHIONINE DOMAIN-CONTAINING PROTEIN 1, MITOCHONDRIAL"/>
    <property type="match status" value="1"/>
</dbReference>
<dbReference type="Proteomes" id="UP000316806">
    <property type="component" value="Chromosome"/>
</dbReference>
<sequence length="502" mass="56210">MDAISSFPSFRQVADEAQSALASLPLDALAELGILQPIENYYLIGTYPPLKAMGAVDPMDFLPRATNSCNVYLHIPFCEQRCTFCHFAKEILPEGQRVGRYLRALREDLAVVGNLAGHPSADTVYFGGGTPSYLNAGQIAEVFRSLRSAVGVTATTEMTFELHPSVIDAPDYMDRLDAIAEAGVNRWVFGVQSMEDQILGKLNRGHTAADVYRLLGMLSERDVENLSVDLIFGLPYQNLQNWYTTIRSLVSAGVTKFNIFPLMFKQADPISAHYRKNPEIFPDNRDRLLMHFATEAIMKSIGFRRGPLFYYAQDQHHHSRQQESKFDSIEDTNLLPFGVSGFGYVGHTQYYNECTVGSYMDAVESGRPPVWRGVQLSVEERMRRAVMFALRSSGVNRGEFRERYGVDPVERFGAELRPFIDNELLDVSDTDIWVTDRGAPFADSIAINLASEAVRARIRSTNLSIIDLKHDPLDRYDFSPIERDPVGAGVSPVTRPRPSGAR</sequence>
<dbReference type="InterPro" id="IPR007197">
    <property type="entry name" value="rSAM"/>
</dbReference>
<dbReference type="InterPro" id="IPR023404">
    <property type="entry name" value="rSAM_horseshoe"/>
</dbReference>
<protein>
    <recommendedName>
        <fullName evidence="1">Heme chaperone HemW</fullName>
    </recommendedName>
</protein>
<dbReference type="SFLD" id="SFLDG01065">
    <property type="entry name" value="anaerobic_coproporphyrinogen-I"/>
    <property type="match status" value="1"/>
</dbReference>
<evidence type="ECO:0000313" key="3">
    <source>
        <dbReference type="EMBL" id="QDQ12815.1"/>
    </source>
</evidence>
<dbReference type="Pfam" id="PF06969">
    <property type="entry name" value="HemN_C"/>
    <property type="match status" value="1"/>
</dbReference>
<dbReference type="Pfam" id="PF04055">
    <property type="entry name" value="Radical_SAM"/>
    <property type="match status" value="1"/>
</dbReference>
<dbReference type="AlphaFoldDB" id="A0A516RAY1"/>
<dbReference type="InterPro" id="IPR006638">
    <property type="entry name" value="Elp3/MiaA/NifB-like_rSAM"/>
</dbReference>
<dbReference type="GO" id="GO:0006779">
    <property type="term" value="P:porphyrin-containing compound biosynthetic process"/>
    <property type="evidence" value="ECO:0007669"/>
    <property type="project" value="TreeGrafter"/>
</dbReference>
<dbReference type="InterPro" id="IPR034505">
    <property type="entry name" value="Coproporphyrinogen-III_oxidase"/>
</dbReference>
<dbReference type="SUPFAM" id="SSF102114">
    <property type="entry name" value="Radical SAM enzymes"/>
    <property type="match status" value="1"/>
</dbReference>
<dbReference type="SFLD" id="SFLDS00029">
    <property type="entry name" value="Radical_SAM"/>
    <property type="match status" value="1"/>
</dbReference>
<evidence type="ECO:0000313" key="4">
    <source>
        <dbReference type="Proteomes" id="UP000316806"/>
    </source>
</evidence>
<feature type="domain" description="Radical SAM core" evidence="2">
    <location>
        <begin position="61"/>
        <end position="304"/>
    </location>
</feature>
<dbReference type="PROSITE" id="PS51918">
    <property type="entry name" value="RADICAL_SAM"/>
    <property type="match status" value="1"/>
</dbReference>
<dbReference type="InterPro" id="IPR058240">
    <property type="entry name" value="rSAM_sf"/>
</dbReference>
<dbReference type="GO" id="GO:0003824">
    <property type="term" value="F:catalytic activity"/>
    <property type="evidence" value="ECO:0007669"/>
    <property type="project" value="InterPro"/>
</dbReference>
<evidence type="ECO:0000259" key="2">
    <source>
        <dbReference type="PROSITE" id="PS51918"/>
    </source>
</evidence>
<name>A0A516RAY1_STRST</name>
<gene>
    <name evidence="3" type="ORF">FH965_21435</name>
</gene>
<dbReference type="RefSeq" id="WP_144320144.1">
    <property type="nucleotide sequence ID" value="NZ_CP040916.1"/>
</dbReference>
<evidence type="ECO:0000256" key="1">
    <source>
        <dbReference type="ARBA" id="ARBA00017228"/>
    </source>
</evidence>
<dbReference type="EMBL" id="CP040916">
    <property type="protein sequence ID" value="QDQ12815.1"/>
    <property type="molecule type" value="Genomic_DNA"/>
</dbReference>